<dbReference type="HOGENOM" id="CLU_533901_0_0_10"/>
<gene>
    <name evidence="3" type="ordered locus">Halhy_3443</name>
</gene>
<evidence type="ECO:0000259" key="2">
    <source>
        <dbReference type="PROSITE" id="PS50943"/>
    </source>
</evidence>
<evidence type="ECO:0000256" key="1">
    <source>
        <dbReference type="ARBA" id="ARBA00023125"/>
    </source>
</evidence>
<keyword evidence="4" id="KW-1185">Reference proteome</keyword>
<dbReference type="PANTHER" id="PTHR46797">
    <property type="entry name" value="HTH-TYPE TRANSCRIPTIONAL REGULATOR"/>
    <property type="match status" value="1"/>
</dbReference>
<dbReference type="CDD" id="cd00093">
    <property type="entry name" value="HTH_XRE"/>
    <property type="match status" value="1"/>
</dbReference>
<dbReference type="EMBL" id="CP002691">
    <property type="protein sequence ID" value="AEE51299.1"/>
    <property type="molecule type" value="Genomic_DNA"/>
</dbReference>
<dbReference type="RefSeq" id="WP_013765839.1">
    <property type="nucleotide sequence ID" value="NC_015510.1"/>
</dbReference>
<dbReference type="GO" id="GO:0003700">
    <property type="term" value="F:DNA-binding transcription factor activity"/>
    <property type="evidence" value="ECO:0007669"/>
    <property type="project" value="TreeGrafter"/>
</dbReference>
<dbReference type="KEGG" id="hhy:Halhy_3443"/>
<dbReference type="eggNOG" id="COG1396">
    <property type="taxonomic scope" value="Bacteria"/>
</dbReference>
<reference evidence="3 4" key="1">
    <citation type="journal article" date="2011" name="Stand. Genomic Sci.">
        <title>Complete genome sequence of Haliscomenobacter hydrossis type strain (O).</title>
        <authorList>
            <consortium name="US DOE Joint Genome Institute (JGI-PGF)"/>
            <person name="Daligault H."/>
            <person name="Lapidus A."/>
            <person name="Zeytun A."/>
            <person name="Nolan M."/>
            <person name="Lucas S."/>
            <person name="Del Rio T.G."/>
            <person name="Tice H."/>
            <person name="Cheng J.F."/>
            <person name="Tapia R."/>
            <person name="Han C."/>
            <person name="Goodwin L."/>
            <person name="Pitluck S."/>
            <person name="Liolios K."/>
            <person name="Pagani I."/>
            <person name="Ivanova N."/>
            <person name="Huntemann M."/>
            <person name="Mavromatis K."/>
            <person name="Mikhailova N."/>
            <person name="Pati A."/>
            <person name="Chen A."/>
            <person name="Palaniappan K."/>
            <person name="Land M."/>
            <person name="Hauser L."/>
            <person name="Brambilla E.M."/>
            <person name="Rohde M."/>
            <person name="Verbarg S."/>
            <person name="Goker M."/>
            <person name="Bristow J."/>
            <person name="Eisen J.A."/>
            <person name="Markowitz V."/>
            <person name="Hugenholtz P."/>
            <person name="Kyrpides N.C."/>
            <person name="Klenk H.P."/>
            <person name="Woyke T."/>
        </authorList>
    </citation>
    <scope>NUCLEOTIDE SEQUENCE [LARGE SCALE GENOMIC DNA]</scope>
    <source>
        <strain evidence="4">ATCC 27775 / DSM 1100 / LMG 10767 / O</strain>
    </source>
</reference>
<dbReference type="GO" id="GO:0003677">
    <property type="term" value="F:DNA binding"/>
    <property type="evidence" value="ECO:0007669"/>
    <property type="project" value="UniProtKB-KW"/>
</dbReference>
<dbReference type="PANTHER" id="PTHR46797:SF1">
    <property type="entry name" value="METHYLPHOSPHONATE SYNTHASE"/>
    <property type="match status" value="1"/>
</dbReference>
<dbReference type="InterPro" id="IPR010982">
    <property type="entry name" value="Lambda_DNA-bd_dom_sf"/>
</dbReference>
<dbReference type="Pfam" id="PF01381">
    <property type="entry name" value="HTH_3"/>
    <property type="match status" value="1"/>
</dbReference>
<dbReference type="eggNOG" id="COG3800">
    <property type="taxonomic scope" value="Bacteria"/>
</dbReference>
<dbReference type="InterPro" id="IPR050807">
    <property type="entry name" value="TransReg_Diox_bact_type"/>
</dbReference>
<dbReference type="Gene3D" id="1.10.260.40">
    <property type="entry name" value="lambda repressor-like DNA-binding domains"/>
    <property type="match status" value="1"/>
</dbReference>
<dbReference type="STRING" id="760192.Halhy_3443"/>
<proteinExistence type="predicted"/>
<evidence type="ECO:0000313" key="4">
    <source>
        <dbReference type="Proteomes" id="UP000008461"/>
    </source>
</evidence>
<dbReference type="OrthoDB" id="833147at2"/>
<sequence length="495" mass="57249">MSTKAQNERILFGLKVKQLRQRLSLSFADLSEKAGMSVSYLNEIEKGKKYPKGEKIQTLARALNVSATDLASQDVDEGLAPVHDLLQSNFLNELPLERFGIDLAKVVEIIAGAPSRVGAFISTLLELSRNYALRQEHFYFSALRSYLELNNNYFEELENAVDNFVAECQIPAIRPIPGEHLRNILEEKYDYIVHENGLDRYPELQHLRSLFIPKRKELLLSSKLSAIQRAFEYGKELGFQYLNIKERAYTSSILRGRSFEEVLNHSKAIYFSVALHLPLQSVIQDMEFFFQHNKWNGEALQNIMFKYDATPEMFYHRLTNVLPRFFGIRKMFFLRFVHDTIKGTFDVDKELHLNHKHHPHGNGIYEHYCRRWISIALLQELFQLKQAGRPSDLLISAQISHYLNTTDQYLCFTVARPSYPSPNKNVSVTIGLLIDDELRAKVHFLNDPAIPARDVHTTCERCSIEDCVERAAEPSIVQKKQQFQQIQERLNKLLG</sequence>
<dbReference type="InterPro" id="IPR001387">
    <property type="entry name" value="Cro/C1-type_HTH"/>
</dbReference>
<dbReference type="PROSITE" id="PS50943">
    <property type="entry name" value="HTH_CROC1"/>
    <property type="match status" value="1"/>
</dbReference>
<name>F4KVI6_HALH1</name>
<dbReference type="SUPFAM" id="SSF47413">
    <property type="entry name" value="lambda repressor-like DNA-binding domains"/>
    <property type="match status" value="1"/>
</dbReference>
<feature type="domain" description="HTH cro/C1-type" evidence="2">
    <location>
        <begin position="16"/>
        <end position="70"/>
    </location>
</feature>
<dbReference type="Proteomes" id="UP000008461">
    <property type="component" value="Chromosome"/>
</dbReference>
<protein>
    <submittedName>
        <fullName evidence="3">Helix-turn-helix domain protein</fullName>
    </submittedName>
</protein>
<reference key="2">
    <citation type="submission" date="2011-04" db="EMBL/GenBank/DDBJ databases">
        <title>Complete sequence of chromosome of Haliscomenobacter hydrossis DSM 1100.</title>
        <authorList>
            <consortium name="US DOE Joint Genome Institute (JGI-PGF)"/>
            <person name="Lucas S."/>
            <person name="Han J."/>
            <person name="Lapidus A."/>
            <person name="Bruce D."/>
            <person name="Goodwin L."/>
            <person name="Pitluck S."/>
            <person name="Peters L."/>
            <person name="Kyrpides N."/>
            <person name="Mavromatis K."/>
            <person name="Ivanova N."/>
            <person name="Ovchinnikova G."/>
            <person name="Pagani I."/>
            <person name="Daligault H."/>
            <person name="Detter J.C."/>
            <person name="Han C."/>
            <person name="Land M."/>
            <person name="Hauser L."/>
            <person name="Markowitz V."/>
            <person name="Cheng J.-F."/>
            <person name="Hugenholtz P."/>
            <person name="Woyke T."/>
            <person name="Wu D."/>
            <person name="Verbarg S."/>
            <person name="Frueling A."/>
            <person name="Brambilla E."/>
            <person name="Klenk H.-P."/>
            <person name="Eisen J.A."/>
        </authorList>
    </citation>
    <scope>NUCLEOTIDE SEQUENCE</scope>
    <source>
        <strain>DSM 1100</strain>
    </source>
</reference>
<keyword evidence="1" id="KW-0238">DNA-binding</keyword>
<dbReference type="GO" id="GO:0005829">
    <property type="term" value="C:cytosol"/>
    <property type="evidence" value="ECO:0007669"/>
    <property type="project" value="TreeGrafter"/>
</dbReference>
<dbReference type="SMART" id="SM00530">
    <property type="entry name" value="HTH_XRE"/>
    <property type="match status" value="1"/>
</dbReference>
<accession>F4KVI6</accession>
<organism evidence="3 4">
    <name type="scientific">Haliscomenobacter hydrossis (strain ATCC 27775 / DSM 1100 / LMG 10767 / O)</name>
    <dbReference type="NCBI Taxonomy" id="760192"/>
    <lineage>
        <taxon>Bacteria</taxon>
        <taxon>Pseudomonadati</taxon>
        <taxon>Bacteroidota</taxon>
        <taxon>Saprospiria</taxon>
        <taxon>Saprospirales</taxon>
        <taxon>Haliscomenobacteraceae</taxon>
        <taxon>Haliscomenobacter</taxon>
    </lineage>
</organism>
<evidence type="ECO:0000313" key="3">
    <source>
        <dbReference type="EMBL" id="AEE51299.1"/>
    </source>
</evidence>
<dbReference type="AlphaFoldDB" id="F4KVI6"/>